<dbReference type="EMBL" id="JADKNH010000001">
    <property type="protein sequence ID" value="MBF4691804.1"/>
    <property type="molecule type" value="Genomic_DNA"/>
</dbReference>
<reference evidence="2 3" key="1">
    <citation type="submission" date="2020-11" db="EMBL/GenBank/DDBJ databases">
        <title>Fusibacter basophilias sp. nov.</title>
        <authorList>
            <person name="Qiu D."/>
        </authorList>
    </citation>
    <scope>NUCLEOTIDE SEQUENCE [LARGE SCALE GENOMIC DNA]</scope>
    <source>
        <strain evidence="2 3">Q10-2</strain>
    </source>
</reference>
<comment type="caution">
    <text evidence="2">The sequence shown here is derived from an EMBL/GenBank/DDBJ whole genome shotgun (WGS) entry which is preliminary data.</text>
</comment>
<protein>
    <submittedName>
        <fullName evidence="2">Right-handed parallel beta-helix repeat-containing protein</fullName>
    </submittedName>
</protein>
<dbReference type="Proteomes" id="UP000614200">
    <property type="component" value="Unassembled WGS sequence"/>
</dbReference>
<dbReference type="InterPro" id="IPR011050">
    <property type="entry name" value="Pectin_lyase_fold/virulence"/>
</dbReference>
<dbReference type="InterPro" id="IPR039448">
    <property type="entry name" value="Beta_helix"/>
</dbReference>
<sequence length="630" mass="70561">MKRDEGMLAIFFASRMMGESYENYNIDGDVLLGTLGESIWHEMSWHYPYFSGWDKSVVLGNDQWDNAMIAAYFYNMSRMSKMSDSLIFDYDEKSNSMRLNESLTHEEALRAVVRLYDSGLAETERIKTDQDAELLKAADARRKAILESQTSIVTKGNVYYISNSGNDFNDGRSPETAWATIEKANQMALLDDDTVFLECGGIFRGILLFRNNITYSAYGEGEKPKILGSPENGANPAKWKLMAGTKNIWIFYREIYETGVIVLNDGEKWANRETALWNGEEYVNVVDKKRPIDINQLKDMTFFQDVDYSGYSSEEAIGELNIPGKIYMRCDLGNPGKVFKSIEFESKPYGDANLKSSFILQVGENCLIDNLCFLYCQGGISVSGNCTVQNCEVAWIGGSVAGYNGSGLGTDTQAVLRFGDGILCAKGSNNNVLNNYVHHMYDFGITAETGPWFENEEDRYAYETIFKGNLVENCSGGFLIGDWEALQSGLDHSVIFKNICIGDNTVLFSGYGWSHQELDYDWGHASAVNNGNSAITFAYPPKAAQNIEVKNNIFYVGKYALVSSCYGAKGLKGLYNVKFDGNTYVQNPLGTLAYWQKNETDKIRQCFINNSSAKETISNVLEDKNGVTWK</sequence>
<organism evidence="2 3">
    <name type="scientific">Fusibacter ferrireducens</name>
    <dbReference type="NCBI Taxonomy" id="2785058"/>
    <lineage>
        <taxon>Bacteria</taxon>
        <taxon>Bacillati</taxon>
        <taxon>Bacillota</taxon>
        <taxon>Clostridia</taxon>
        <taxon>Eubacteriales</taxon>
        <taxon>Eubacteriales Family XII. Incertae Sedis</taxon>
        <taxon>Fusibacter</taxon>
    </lineage>
</organism>
<dbReference type="Gene3D" id="2.160.20.10">
    <property type="entry name" value="Single-stranded right-handed beta-helix, Pectin lyase-like"/>
    <property type="match status" value="1"/>
</dbReference>
<dbReference type="RefSeq" id="WP_194700035.1">
    <property type="nucleotide sequence ID" value="NZ_JADKNH010000001.1"/>
</dbReference>
<evidence type="ECO:0000259" key="1">
    <source>
        <dbReference type="Pfam" id="PF13229"/>
    </source>
</evidence>
<accession>A0ABR9ZQ93</accession>
<keyword evidence="3" id="KW-1185">Reference proteome</keyword>
<gene>
    <name evidence="2" type="ORF">ISU02_01665</name>
</gene>
<feature type="domain" description="Right handed beta helix" evidence="1">
    <location>
        <begin position="364"/>
        <end position="498"/>
    </location>
</feature>
<name>A0ABR9ZQ93_9FIRM</name>
<dbReference type="Pfam" id="PF13229">
    <property type="entry name" value="Beta_helix"/>
    <property type="match status" value="1"/>
</dbReference>
<evidence type="ECO:0000313" key="3">
    <source>
        <dbReference type="Proteomes" id="UP000614200"/>
    </source>
</evidence>
<dbReference type="SUPFAM" id="SSF51126">
    <property type="entry name" value="Pectin lyase-like"/>
    <property type="match status" value="1"/>
</dbReference>
<proteinExistence type="predicted"/>
<dbReference type="InterPro" id="IPR012334">
    <property type="entry name" value="Pectin_lyas_fold"/>
</dbReference>
<evidence type="ECO:0000313" key="2">
    <source>
        <dbReference type="EMBL" id="MBF4691804.1"/>
    </source>
</evidence>